<evidence type="ECO:0000256" key="2">
    <source>
        <dbReference type="ARBA" id="ARBA00022617"/>
    </source>
</evidence>
<dbReference type="InterPro" id="IPR002397">
    <property type="entry name" value="Cyt_P450_B"/>
</dbReference>
<dbReference type="InterPro" id="IPR001128">
    <property type="entry name" value="Cyt_P450"/>
</dbReference>
<keyword evidence="4" id="KW-0560">Oxidoreductase</keyword>
<dbReference type="FunFam" id="1.10.630.10:FF:000018">
    <property type="entry name" value="Cytochrome P450 monooxygenase"/>
    <property type="match status" value="1"/>
</dbReference>
<dbReference type="Pfam" id="PF00067">
    <property type="entry name" value="p450"/>
    <property type="match status" value="1"/>
</dbReference>
<reference evidence="7 8" key="1">
    <citation type="submission" date="2015-09" db="EMBL/GenBank/DDBJ databases">
        <title>Sorangium comparison.</title>
        <authorList>
            <person name="Zaburannyi N."/>
            <person name="Bunk B."/>
            <person name="Overmann J."/>
            <person name="Mueller R."/>
        </authorList>
    </citation>
    <scope>NUCLEOTIDE SEQUENCE [LARGE SCALE GENOMIC DNA]</scope>
    <source>
        <strain evidence="7 8">So ceGT47</strain>
    </source>
</reference>
<dbReference type="GO" id="GO:0020037">
    <property type="term" value="F:heme binding"/>
    <property type="evidence" value="ECO:0007669"/>
    <property type="project" value="InterPro"/>
</dbReference>
<dbReference type="Proteomes" id="UP000295781">
    <property type="component" value="Chromosome"/>
</dbReference>
<proteinExistence type="inferred from homology"/>
<gene>
    <name evidence="7" type="ORF">SOCEGT47_043050</name>
</gene>
<dbReference type="EMBL" id="CP012670">
    <property type="protein sequence ID" value="AUX23775.1"/>
    <property type="molecule type" value="Genomic_DNA"/>
</dbReference>
<dbReference type="RefSeq" id="WP_165373303.1">
    <property type="nucleotide sequence ID" value="NZ_CP012670.1"/>
</dbReference>
<dbReference type="GO" id="GO:0016705">
    <property type="term" value="F:oxidoreductase activity, acting on paired donors, with incorporation or reduction of molecular oxygen"/>
    <property type="evidence" value="ECO:0007669"/>
    <property type="project" value="InterPro"/>
</dbReference>
<keyword evidence="5" id="KW-0408">Iron</keyword>
<dbReference type="SUPFAM" id="SSF48264">
    <property type="entry name" value="Cytochrome P450"/>
    <property type="match status" value="1"/>
</dbReference>
<evidence type="ECO:0000313" key="7">
    <source>
        <dbReference type="EMBL" id="AUX23775.1"/>
    </source>
</evidence>
<evidence type="ECO:0000313" key="8">
    <source>
        <dbReference type="Proteomes" id="UP000295781"/>
    </source>
</evidence>
<keyword evidence="2" id="KW-0349">Heme</keyword>
<evidence type="ECO:0000256" key="4">
    <source>
        <dbReference type="ARBA" id="ARBA00023002"/>
    </source>
</evidence>
<keyword evidence="6" id="KW-0503">Monooxygenase</keyword>
<dbReference type="GO" id="GO:0005506">
    <property type="term" value="F:iron ion binding"/>
    <property type="evidence" value="ECO:0007669"/>
    <property type="project" value="InterPro"/>
</dbReference>
<comment type="similarity">
    <text evidence="1">Belongs to the cytochrome P450 family.</text>
</comment>
<dbReference type="AlphaFoldDB" id="A0A4P2Q378"/>
<dbReference type="PANTHER" id="PTHR46696">
    <property type="entry name" value="P450, PUTATIVE (EUROFUNG)-RELATED"/>
    <property type="match status" value="1"/>
</dbReference>
<dbReference type="Gene3D" id="1.10.630.10">
    <property type="entry name" value="Cytochrome P450"/>
    <property type="match status" value="1"/>
</dbReference>
<dbReference type="CDD" id="cd11029">
    <property type="entry name" value="CYP107-like"/>
    <property type="match status" value="1"/>
</dbReference>
<name>A0A4P2Q378_SORCE</name>
<evidence type="ECO:0000256" key="6">
    <source>
        <dbReference type="ARBA" id="ARBA00023033"/>
    </source>
</evidence>
<dbReference type="PANTHER" id="PTHR46696:SF1">
    <property type="entry name" value="CYTOCHROME P450 YJIB-RELATED"/>
    <property type="match status" value="1"/>
</dbReference>
<sequence length="427" mass="47217">MISTPDLASPRFKANPFPFYAGLRALSPVAHVTYCDGKPAWLLSRHADVAAALKDPRLGKDPYRVLSREERAAQVPWMPWFLRPLTQNMLDQDPPSHTRLRGLVQQAFTPQRIEDLRPRVEARCAELLAAARRRGAMDVVEDFALPVPLWVICELLGVPEADRRRFRAWTSRLTAIVGTRDMVLALPHLWALMRYVRSLAKQRRGAHGDDLITALLGAEEAGARLSEDELLAMIFLLLVAGHETTVNLIANGTLALLDHPEALERLRAEPALIKPAVEELLRFTSPVDTATERYTTEEYAVSGHVIPRGQRVLALLASANHDERVFAEPEQLKLDREPNRHLALGVGIHYCLGAPLARLEAQAAFSALVRELPDLRLAAPREAVRWKRSTILRSLEALPVEIPRASSGASRAARAAGSAAQPAPPAL</sequence>
<dbReference type="PRINTS" id="PR00359">
    <property type="entry name" value="BP450"/>
</dbReference>
<protein>
    <submittedName>
        <fullName evidence="7">Cytochrome P450</fullName>
    </submittedName>
</protein>
<accession>A0A4P2Q378</accession>
<dbReference type="GO" id="GO:0004497">
    <property type="term" value="F:monooxygenase activity"/>
    <property type="evidence" value="ECO:0007669"/>
    <property type="project" value="UniProtKB-KW"/>
</dbReference>
<evidence type="ECO:0000256" key="5">
    <source>
        <dbReference type="ARBA" id="ARBA00023004"/>
    </source>
</evidence>
<keyword evidence="3" id="KW-0479">Metal-binding</keyword>
<dbReference type="InterPro" id="IPR036396">
    <property type="entry name" value="Cyt_P450_sf"/>
</dbReference>
<evidence type="ECO:0000256" key="1">
    <source>
        <dbReference type="ARBA" id="ARBA00010617"/>
    </source>
</evidence>
<organism evidence="7 8">
    <name type="scientific">Sorangium cellulosum</name>
    <name type="common">Polyangium cellulosum</name>
    <dbReference type="NCBI Taxonomy" id="56"/>
    <lineage>
        <taxon>Bacteria</taxon>
        <taxon>Pseudomonadati</taxon>
        <taxon>Myxococcota</taxon>
        <taxon>Polyangia</taxon>
        <taxon>Polyangiales</taxon>
        <taxon>Polyangiaceae</taxon>
        <taxon>Sorangium</taxon>
    </lineage>
</organism>
<evidence type="ECO:0000256" key="3">
    <source>
        <dbReference type="ARBA" id="ARBA00022723"/>
    </source>
</evidence>